<dbReference type="GO" id="GO:0004843">
    <property type="term" value="F:cysteine-type deubiquitinase activity"/>
    <property type="evidence" value="ECO:0007669"/>
    <property type="project" value="InterPro"/>
</dbReference>
<sequence length="196" mass="21788">MKKRGLVNQGNTCFQNVIMQSVLACPPFLNLLVETSTACPPTTSMLASTSTFKAWRHMLAFTRKFEEPTLAQLQAQVSHGDRKVNDMHGKAPQAIRISGYFMDILGAFYKMRREQEDALEFLEYLLAEYEKSGLRLPASCEKQTKRAPVIEQNEASVDAGAKSAQAFDDGWAEAGKKGKSSVLRQNPVDTVRSPIN</sequence>
<comment type="caution">
    <text evidence="3">The sequence shown here is derived from an EMBL/GenBank/DDBJ whole genome shotgun (WGS) entry which is preliminary data.</text>
</comment>
<organism evidence="3 4">
    <name type="scientific">Peronospora matthiolae</name>
    <dbReference type="NCBI Taxonomy" id="2874970"/>
    <lineage>
        <taxon>Eukaryota</taxon>
        <taxon>Sar</taxon>
        <taxon>Stramenopiles</taxon>
        <taxon>Oomycota</taxon>
        <taxon>Peronosporomycetes</taxon>
        <taxon>Peronosporales</taxon>
        <taxon>Peronosporaceae</taxon>
        <taxon>Peronospora</taxon>
    </lineage>
</organism>
<dbReference type="PANTHER" id="PTHR24006">
    <property type="entry name" value="UBIQUITIN CARBOXYL-TERMINAL HYDROLASE"/>
    <property type="match status" value="1"/>
</dbReference>
<accession>A0AAV1V0L9</accession>
<dbReference type="Proteomes" id="UP001162060">
    <property type="component" value="Unassembled WGS sequence"/>
</dbReference>
<feature type="compositionally biased region" description="Polar residues" evidence="1">
    <location>
        <begin position="182"/>
        <end position="196"/>
    </location>
</feature>
<evidence type="ECO:0000313" key="4">
    <source>
        <dbReference type="Proteomes" id="UP001162060"/>
    </source>
</evidence>
<dbReference type="InterPro" id="IPR038765">
    <property type="entry name" value="Papain-like_cys_pep_sf"/>
</dbReference>
<dbReference type="Pfam" id="PF00443">
    <property type="entry name" value="UCH"/>
    <property type="match status" value="1"/>
</dbReference>
<name>A0AAV1V0L9_9STRA</name>
<evidence type="ECO:0000313" key="3">
    <source>
        <dbReference type="EMBL" id="CAK7939807.1"/>
    </source>
</evidence>
<feature type="region of interest" description="Disordered" evidence="1">
    <location>
        <begin position="174"/>
        <end position="196"/>
    </location>
</feature>
<dbReference type="PROSITE" id="PS51257">
    <property type="entry name" value="PROKAR_LIPOPROTEIN"/>
    <property type="match status" value="1"/>
</dbReference>
<feature type="domain" description="Peptidase C19 ubiquitin carboxyl-terminal hydrolase" evidence="2">
    <location>
        <begin position="4"/>
        <end position="135"/>
    </location>
</feature>
<evidence type="ECO:0000256" key="1">
    <source>
        <dbReference type="SAM" id="MobiDB-lite"/>
    </source>
</evidence>
<dbReference type="InterPro" id="IPR001394">
    <property type="entry name" value="Peptidase_C19_UCH"/>
</dbReference>
<dbReference type="GO" id="GO:0016579">
    <property type="term" value="P:protein deubiquitination"/>
    <property type="evidence" value="ECO:0007669"/>
    <property type="project" value="InterPro"/>
</dbReference>
<dbReference type="AlphaFoldDB" id="A0AAV1V0L9"/>
<dbReference type="InterPro" id="IPR050164">
    <property type="entry name" value="Peptidase_C19"/>
</dbReference>
<reference evidence="3" key="1">
    <citation type="submission" date="2024-01" db="EMBL/GenBank/DDBJ databases">
        <authorList>
            <person name="Webb A."/>
        </authorList>
    </citation>
    <scope>NUCLEOTIDE SEQUENCE</scope>
    <source>
        <strain evidence="3">Pm1</strain>
    </source>
</reference>
<protein>
    <recommendedName>
        <fullName evidence="2">Peptidase C19 ubiquitin carboxyl-terminal hydrolase domain-containing protein</fullName>
    </recommendedName>
</protein>
<dbReference type="SUPFAM" id="SSF54001">
    <property type="entry name" value="Cysteine proteinases"/>
    <property type="match status" value="1"/>
</dbReference>
<dbReference type="EMBL" id="CAKLBY020000250">
    <property type="protein sequence ID" value="CAK7939807.1"/>
    <property type="molecule type" value="Genomic_DNA"/>
</dbReference>
<gene>
    <name evidence="3" type="ORF">PM001_LOCUS24957</name>
</gene>
<dbReference type="GO" id="GO:0005829">
    <property type="term" value="C:cytosol"/>
    <property type="evidence" value="ECO:0007669"/>
    <property type="project" value="TreeGrafter"/>
</dbReference>
<evidence type="ECO:0000259" key="2">
    <source>
        <dbReference type="Pfam" id="PF00443"/>
    </source>
</evidence>
<dbReference type="Gene3D" id="3.90.70.10">
    <property type="entry name" value="Cysteine proteinases"/>
    <property type="match status" value="1"/>
</dbReference>
<proteinExistence type="predicted"/>
<dbReference type="GO" id="GO:0005634">
    <property type="term" value="C:nucleus"/>
    <property type="evidence" value="ECO:0007669"/>
    <property type="project" value="TreeGrafter"/>
</dbReference>